<feature type="transmembrane region" description="Helical" evidence="1">
    <location>
        <begin position="204"/>
        <end position="227"/>
    </location>
</feature>
<gene>
    <name evidence="2" type="ORF">GWI33_018321</name>
</gene>
<dbReference type="AlphaFoldDB" id="A0A834HWJ8"/>
<name>A0A834HWJ8_RHYFE</name>
<reference evidence="2" key="1">
    <citation type="submission" date="2020-08" db="EMBL/GenBank/DDBJ databases">
        <title>Genome sequencing and assembly of the red palm weevil Rhynchophorus ferrugineus.</title>
        <authorList>
            <person name="Dias G.B."/>
            <person name="Bergman C.M."/>
            <person name="Manee M."/>
        </authorList>
    </citation>
    <scope>NUCLEOTIDE SEQUENCE</scope>
    <source>
        <strain evidence="2">AA-2017</strain>
        <tissue evidence="2">Whole larva</tissue>
    </source>
</reference>
<dbReference type="OrthoDB" id="6784046at2759"/>
<proteinExistence type="predicted"/>
<dbReference type="EMBL" id="JAACXV010014319">
    <property type="protein sequence ID" value="KAF7268568.1"/>
    <property type="molecule type" value="Genomic_DNA"/>
</dbReference>
<keyword evidence="1" id="KW-1133">Transmembrane helix</keyword>
<evidence type="ECO:0000313" key="2">
    <source>
        <dbReference type="EMBL" id="KAF7268568.1"/>
    </source>
</evidence>
<feature type="transmembrane region" description="Helical" evidence="1">
    <location>
        <begin position="75"/>
        <end position="97"/>
    </location>
</feature>
<accession>A0A834HWJ8</accession>
<sequence>MSQIVYEILDYELTPIPTALGNLLGVQINNCLCNGAFWLLVLWTSVHVVFDVSLYSMLAKAGYKPYACTRLVDGLWSVFVSLLSFSYFFSVVAKYRLDLFNWHSKFLHANLNPPSDVSIGIVLLSTFYLHMTLYQPIKLDGTDSILKYLLLSIIYALTYINRKIEIPLLMPLFVGASDVSIAMTRILFCATENHSSWMRKIKKGAFAISLVLWIAVYIVVIPLRLVLFPVKRICEFVRVGSIEMVLSLVGAQ</sequence>
<evidence type="ECO:0000256" key="1">
    <source>
        <dbReference type="SAM" id="Phobius"/>
    </source>
</evidence>
<keyword evidence="1" id="KW-0472">Membrane</keyword>
<feature type="transmembrane region" description="Helical" evidence="1">
    <location>
        <begin position="168"/>
        <end position="188"/>
    </location>
</feature>
<feature type="transmembrane region" description="Helical" evidence="1">
    <location>
        <begin position="117"/>
        <end position="133"/>
    </location>
</feature>
<keyword evidence="1" id="KW-0812">Transmembrane</keyword>
<organism evidence="2 3">
    <name type="scientific">Rhynchophorus ferrugineus</name>
    <name type="common">Red palm weevil</name>
    <name type="synonym">Curculio ferrugineus</name>
    <dbReference type="NCBI Taxonomy" id="354439"/>
    <lineage>
        <taxon>Eukaryota</taxon>
        <taxon>Metazoa</taxon>
        <taxon>Ecdysozoa</taxon>
        <taxon>Arthropoda</taxon>
        <taxon>Hexapoda</taxon>
        <taxon>Insecta</taxon>
        <taxon>Pterygota</taxon>
        <taxon>Neoptera</taxon>
        <taxon>Endopterygota</taxon>
        <taxon>Coleoptera</taxon>
        <taxon>Polyphaga</taxon>
        <taxon>Cucujiformia</taxon>
        <taxon>Curculionidae</taxon>
        <taxon>Dryophthorinae</taxon>
        <taxon>Rhynchophorus</taxon>
    </lineage>
</organism>
<evidence type="ECO:0000313" key="3">
    <source>
        <dbReference type="Proteomes" id="UP000625711"/>
    </source>
</evidence>
<dbReference type="Proteomes" id="UP000625711">
    <property type="component" value="Unassembled WGS sequence"/>
</dbReference>
<feature type="transmembrane region" description="Helical" evidence="1">
    <location>
        <begin position="36"/>
        <end position="55"/>
    </location>
</feature>
<comment type="caution">
    <text evidence="2">The sequence shown here is derived from an EMBL/GenBank/DDBJ whole genome shotgun (WGS) entry which is preliminary data.</text>
</comment>
<protein>
    <submittedName>
        <fullName evidence="2">Uncharacterized protein</fullName>
    </submittedName>
</protein>
<feature type="transmembrane region" description="Helical" evidence="1">
    <location>
        <begin position="145"/>
        <end position="162"/>
    </location>
</feature>
<keyword evidence="3" id="KW-1185">Reference proteome</keyword>